<dbReference type="InterPro" id="IPR016160">
    <property type="entry name" value="Ald_DH_CS_CYS"/>
</dbReference>
<sequence length="660" mass="73903">MIPPFSFQSWLAENQDKLCPPVNNYCLYSGDDFTLMVVGGPNERNDYHINQTEEWFYQVKGDMLLRVVDNETFRDIPIKEGEMFLLPSNTPHNPVRFADTIGMVMERKRPEGVLDRLRWYCTKGAHEKPTMIREEVFYCSDLGTQLKPLIERWQQDEESRRMSSVEPWDLSTLDAAEAHLRQPDFRPFRLQNLVNGELIPHPHHEDAVPAFNPKTGQHIAYVPNSTAEQVDAAVNAAEQAFPAWSATSPSQRSQYLQRIAAAIEEKRELFAVWESLDQGKTIARARVEIDRAVSNFRYFATYILHQETHARWTDTNILTYEHRSPKGVFALISPWNMPLYLLTWKIAPCLAFGCTAVAKPSEVTSITAYLLATVFQEAKLPPGVINMVFGAGNPTGSALIRHPRVKGISFTGGTATGRQIRRDTVDEIGKYLSLELGGKNPTLVFDDVDLDKAVATAATAAFENQGEICLCGSRVYIQKSIWSDFVPRFVEYVKKNYILGQTVGAVVSLPHYSKIRSYLTLAAADPSAVFHLGSVPPEKPDSGYWIEPTILTVSDSSILMTDEIFGPVVTLTPFETESEAIDKANDSQYGLASILLTKDGGRIRRVGEKIDAGLVWVNCWLVRELGTPFGGMKASGTGREGGEYSRDVFTTVRTLHIPQN</sequence>
<evidence type="ECO:0000313" key="15">
    <source>
        <dbReference type="Proteomes" id="UP000452235"/>
    </source>
</evidence>
<keyword evidence="6 11" id="KW-0479">Metal-binding</keyword>
<keyword evidence="5 11" id="KW-0662">Pyridine nucleotide biosynthesis</keyword>
<evidence type="ECO:0000256" key="13">
    <source>
        <dbReference type="RuleBase" id="RU003345"/>
    </source>
</evidence>
<comment type="similarity">
    <text evidence="3 13">Belongs to the aldehyde dehydrogenase family.</text>
</comment>
<evidence type="ECO:0000256" key="1">
    <source>
        <dbReference type="ARBA" id="ARBA00001954"/>
    </source>
</evidence>
<evidence type="ECO:0000256" key="5">
    <source>
        <dbReference type="ARBA" id="ARBA00022642"/>
    </source>
</evidence>
<dbReference type="OrthoDB" id="310895at2759"/>
<dbReference type="InterPro" id="IPR016161">
    <property type="entry name" value="Ald_DH/histidinol_DH"/>
</dbReference>
<dbReference type="GO" id="GO:0008198">
    <property type="term" value="F:ferrous iron binding"/>
    <property type="evidence" value="ECO:0007669"/>
    <property type="project" value="UniProtKB-UniRule"/>
</dbReference>
<organism evidence="14 15">
    <name type="scientific">Aspergillus terreus</name>
    <dbReference type="NCBI Taxonomy" id="33178"/>
    <lineage>
        <taxon>Eukaryota</taxon>
        <taxon>Fungi</taxon>
        <taxon>Dikarya</taxon>
        <taxon>Ascomycota</taxon>
        <taxon>Pezizomycotina</taxon>
        <taxon>Eurotiomycetes</taxon>
        <taxon>Eurotiomycetidae</taxon>
        <taxon>Eurotiales</taxon>
        <taxon>Aspergillaceae</taxon>
        <taxon>Aspergillus</taxon>
        <taxon>Aspergillus subgen. Circumdati</taxon>
    </lineage>
</organism>
<dbReference type="CDD" id="cd07093">
    <property type="entry name" value="ALDH_F8_HMSADH"/>
    <property type="match status" value="1"/>
</dbReference>
<dbReference type="SUPFAM" id="SSF51182">
    <property type="entry name" value="RmlC-like cupins"/>
    <property type="match status" value="1"/>
</dbReference>
<reference evidence="14 15" key="1">
    <citation type="submission" date="2020-01" db="EMBL/GenBank/DDBJ databases">
        <title>Aspergillus terreus IFO 6365 whole genome shotgun sequence.</title>
        <authorList>
            <person name="Kanamasa S."/>
            <person name="Takahashi H."/>
        </authorList>
    </citation>
    <scope>NUCLEOTIDE SEQUENCE [LARGE SCALE GENOMIC DNA]</scope>
    <source>
        <strain evidence="14 15">IFO 6365</strain>
    </source>
</reference>
<evidence type="ECO:0000256" key="3">
    <source>
        <dbReference type="ARBA" id="ARBA00009986"/>
    </source>
</evidence>
<dbReference type="Gene3D" id="2.60.120.10">
    <property type="entry name" value="Jelly Rolls"/>
    <property type="match status" value="1"/>
</dbReference>
<dbReference type="GO" id="GO:0019805">
    <property type="term" value="P:quinolinate biosynthetic process"/>
    <property type="evidence" value="ECO:0007669"/>
    <property type="project" value="UniProtKB-UniRule"/>
</dbReference>
<comment type="pathway">
    <text evidence="11">Cofactor biosynthesis; NAD(+) biosynthesis; quinolinate from L-kynurenine: step 3/3.</text>
</comment>
<dbReference type="InterPro" id="IPR010329">
    <property type="entry name" value="3hydroanth_dOase"/>
</dbReference>
<comment type="function">
    <text evidence="2 11">Catalyzes the oxidative ring opening of 3-hydroxyanthranilate to 2-amino-3-carboxymuconate semialdehyde, which spontaneously cyclizes to quinolinate.</text>
</comment>
<dbReference type="GO" id="GO:0006569">
    <property type="term" value="P:L-tryptophan catabolic process"/>
    <property type="evidence" value="ECO:0007669"/>
    <property type="project" value="UniProtKB-UniRule"/>
</dbReference>
<accession>A0A5M3ZG33</accession>
<dbReference type="InterPro" id="IPR029510">
    <property type="entry name" value="Ald_DH_CS_GLU"/>
</dbReference>
<name>A0A5M3ZG33_ASPTE</name>
<dbReference type="Gene3D" id="3.40.605.10">
    <property type="entry name" value="Aldehyde Dehydrogenase, Chain A, domain 1"/>
    <property type="match status" value="1"/>
</dbReference>
<dbReference type="InterPro" id="IPR011051">
    <property type="entry name" value="RmlC_Cupin_sf"/>
</dbReference>
<keyword evidence="4 11" id="KW-0963">Cytoplasm</keyword>
<keyword evidence="10" id="KW-0520">NAD</keyword>
<comment type="subcellular location">
    <subcellularLocation>
        <location evidence="11">Cytoplasm</location>
    </subcellularLocation>
</comment>
<dbReference type="Pfam" id="PF06052">
    <property type="entry name" value="3-HAO"/>
    <property type="match status" value="1"/>
</dbReference>
<evidence type="ECO:0000256" key="8">
    <source>
        <dbReference type="ARBA" id="ARBA00023002"/>
    </source>
</evidence>
<comment type="cofactor">
    <cofactor evidence="1 11">
        <name>Fe(2+)</name>
        <dbReference type="ChEBI" id="CHEBI:29033"/>
    </cofactor>
</comment>
<comment type="caution">
    <text evidence="14">The sequence shown here is derived from an EMBL/GenBank/DDBJ whole genome shotgun (WGS) entry which is preliminary data.</text>
</comment>
<dbReference type="EC" id="1.13.11.6" evidence="11"/>
<dbReference type="PROSITE" id="PS00687">
    <property type="entry name" value="ALDEHYDE_DEHYDR_GLU"/>
    <property type="match status" value="1"/>
</dbReference>
<evidence type="ECO:0000313" key="14">
    <source>
        <dbReference type="EMBL" id="GFF21478.1"/>
    </source>
</evidence>
<feature type="binding site" evidence="11">
    <location>
        <position position="48"/>
    </location>
    <ligand>
        <name>Fe cation</name>
        <dbReference type="ChEBI" id="CHEBI:24875"/>
        <note>catalytic</note>
    </ligand>
</feature>
<dbReference type="AlphaFoldDB" id="A0A5M3ZG33"/>
<dbReference type="PROSITE" id="PS00070">
    <property type="entry name" value="ALDEHYDE_DEHYDR_CYS"/>
    <property type="match status" value="1"/>
</dbReference>
<dbReference type="GO" id="GO:0005737">
    <property type="term" value="C:cytoplasm"/>
    <property type="evidence" value="ECO:0007669"/>
    <property type="project" value="UniProtKB-SubCell"/>
</dbReference>
<feature type="binding site" evidence="11">
    <location>
        <position position="54"/>
    </location>
    <ligand>
        <name>Fe cation</name>
        <dbReference type="ChEBI" id="CHEBI:24875"/>
        <note>catalytic</note>
    </ligand>
</feature>
<dbReference type="InterPro" id="IPR016162">
    <property type="entry name" value="Ald_DH_N"/>
</dbReference>
<dbReference type="FunFam" id="2.60.120.10:FF:000131">
    <property type="entry name" value="3-hydroxyanthranilate 3,4-dioxygenase"/>
    <property type="match status" value="1"/>
</dbReference>
<protein>
    <recommendedName>
        <fullName evidence="11">3-hydroxyanthranilate 3,4-dioxygenase</fullName>
        <ecNumber evidence="11">1.13.11.6</ecNumber>
    </recommendedName>
    <alternativeName>
        <fullName evidence="11">3-hydroxyanthranilate oxygenase</fullName>
        <shortName evidence="11">3-HAO</shortName>
    </alternativeName>
    <alternativeName>
        <fullName evidence="11">3-hydroxyanthranilic acid dioxygenase</fullName>
        <shortName evidence="11">HAD</shortName>
    </alternativeName>
    <alternativeName>
        <fullName evidence="11">Biosynthesis of nicotinic acid protein 1</fullName>
    </alternativeName>
</protein>
<feature type="binding site" evidence="11">
    <location>
        <position position="106"/>
    </location>
    <ligand>
        <name>substrate</name>
    </ligand>
</feature>
<keyword evidence="15" id="KW-1185">Reference proteome</keyword>
<dbReference type="GO" id="GO:0043420">
    <property type="term" value="P:anthranilate metabolic process"/>
    <property type="evidence" value="ECO:0007669"/>
    <property type="project" value="UniProtKB-UniRule"/>
</dbReference>
<dbReference type="FunFam" id="3.40.605.10:FF:000007">
    <property type="entry name" value="NAD/NADP-dependent betaine aldehyde dehydrogenase"/>
    <property type="match status" value="1"/>
</dbReference>
<dbReference type="GO" id="GO:0034354">
    <property type="term" value="P:'de novo' NAD+ biosynthetic process from L-tryptophan"/>
    <property type="evidence" value="ECO:0007669"/>
    <property type="project" value="UniProtKB-UniRule"/>
</dbReference>
<evidence type="ECO:0000256" key="7">
    <source>
        <dbReference type="ARBA" id="ARBA00022964"/>
    </source>
</evidence>
<evidence type="ECO:0000256" key="6">
    <source>
        <dbReference type="ARBA" id="ARBA00022723"/>
    </source>
</evidence>
<dbReference type="PANTHER" id="PTHR43720">
    <property type="entry name" value="2-AMINOMUCONIC SEMIALDEHYDE DEHYDROGENASE"/>
    <property type="match status" value="1"/>
</dbReference>
<dbReference type="UniPathway" id="UPA00253">
    <property type="reaction ID" value="UER00330"/>
</dbReference>
<feature type="binding site" evidence="11">
    <location>
        <position position="54"/>
    </location>
    <ligand>
        <name>substrate</name>
    </ligand>
</feature>
<comment type="caution">
    <text evidence="11">Lacks conserved residue(s) required for the propagation of feature annotation.</text>
</comment>
<keyword evidence="9 11" id="KW-0408">Iron</keyword>
<dbReference type="SUPFAM" id="SSF53720">
    <property type="entry name" value="ALDH-like"/>
    <property type="match status" value="1"/>
</dbReference>
<dbReference type="VEuPathDB" id="FungiDB:ATEG_10009"/>
<dbReference type="GO" id="GO:0016620">
    <property type="term" value="F:oxidoreductase activity, acting on the aldehyde or oxo group of donors, NAD or NADP as acceptor"/>
    <property type="evidence" value="ECO:0007669"/>
    <property type="project" value="InterPro"/>
</dbReference>
<dbReference type="HAMAP" id="MF_00825">
    <property type="entry name" value="3_HAO"/>
    <property type="match status" value="1"/>
</dbReference>
<feature type="active site" evidence="12">
    <location>
        <position position="435"/>
    </location>
</feature>
<dbReference type="EMBL" id="BLJY01000015">
    <property type="protein sequence ID" value="GFF21478.1"/>
    <property type="molecule type" value="Genomic_DNA"/>
</dbReference>
<evidence type="ECO:0000256" key="11">
    <source>
        <dbReference type="HAMAP-Rule" id="MF_03019"/>
    </source>
</evidence>
<dbReference type="InterPro" id="IPR014710">
    <property type="entry name" value="RmlC-like_jellyroll"/>
</dbReference>
<dbReference type="Gene3D" id="3.40.309.10">
    <property type="entry name" value="Aldehyde Dehydrogenase, Chain A, domain 2"/>
    <property type="match status" value="1"/>
</dbReference>
<evidence type="ECO:0000256" key="9">
    <source>
        <dbReference type="ARBA" id="ARBA00023004"/>
    </source>
</evidence>
<comment type="catalytic activity">
    <reaction evidence="11">
        <text>3-hydroxyanthranilate + O2 = (2Z,4Z)-2-amino-3-carboxymuconate 6-semialdehyde</text>
        <dbReference type="Rhea" id="RHEA:17953"/>
        <dbReference type="ChEBI" id="CHEBI:15379"/>
        <dbReference type="ChEBI" id="CHEBI:36559"/>
        <dbReference type="ChEBI" id="CHEBI:77612"/>
        <dbReference type="EC" id="1.13.11.6"/>
    </reaction>
</comment>
<dbReference type="PANTHER" id="PTHR43720:SF2">
    <property type="entry name" value="2-AMINOMUCONIC SEMIALDEHYDE DEHYDROGENASE"/>
    <property type="match status" value="1"/>
</dbReference>
<proteinExistence type="inferred from homology"/>
<gene>
    <name evidence="11" type="primary">BNA1</name>
    <name evidence="14" type="ORF">ATEIFO6365_0015004900</name>
</gene>
<dbReference type="CDD" id="cd06123">
    <property type="entry name" value="cupin_HAO"/>
    <property type="match status" value="1"/>
</dbReference>
<evidence type="ECO:0000256" key="4">
    <source>
        <dbReference type="ARBA" id="ARBA00022490"/>
    </source>
</evidence>
<evidence type="ECO:0000256" key="10">
    <source>
        <dbReference type="ARBA" id="ARBA00023027"/>
    </source>
</evidence>
<comment type="similarity">
    <text evidence="11">Belongs to the 3-HAO family.</text>
</comment>
<dbReference type="NCBIfam" id="TIGR03037">
    <property type="entry name" value="anthran_nbaC"/>
    <property type="match status" value="1"/>
</dbReference>
<keyword evidence="8 11" id="KW-0560">Oxidoreductase</keyword>
<feature type="binding site" evidence="11">
    <location>
        <position position="44"/>
    </location>
    <ligand>
        <name>O2</name>
        <dbReference type="ChEBI" id="CHEBI:15379"/>
    </ligand>
</feature>
<evidence type="ECO:0000256" key="2">
    <source>
        <dbReference type="ARBA" id="ARBA00002752"/>
    </source>
</evidence>
<feature type="binding site" evidence="11">
    <location>
        <position position="96"/>
    </location>
    <ligand>
        <name>substrate</name>
    </ligand>
</feature>
<evidence type="ECO:0000256" key="12">
    <source>
        <dbReference type="PROSITE-ProRule" id="PRU10007"/>
    </source>
</evidence>
<dbReference type="GO" id="GO:0000334">
    <property type="term" value="F:3-hydroxyanthranilate 3,4-dioxygenase activity"/>
    <property type="evidence" value="ECO:0007669"/>
    <property type="project" value="UniProtKB-UniRule"/>
</dbReference>
<dbReference type="Pfam" id="PF00171">
    <property type="entry name" value="Aldedh"/>
    <property type="match status" value="1"/>
</dbReference>
<keyword evidence="7 11" id="KW-0223">Dioxygenase</keyword>
<dbReference type="Proteomes" id="UP000452235">
    <property type="component" value="Unassembled WGS sequence"/>
</dbReference>
<dbReference type="InterPro" id="IPR016163">
    <property type="entry name" value="Ald_DH_C"/>
</dbReference>
<dbReference type="InterPro" id="IPR015590">
    <property type="entry name" value="Aldehyde_DH_dom"/>
</dbReference>
<feature type="binding site" evidence="11">
    <location>
        <position position="92"/>
    </location>
    <ligand>
        <name>Fe cation</name>
        <dbReference type="ChEBI" id="CHEBI:24875"/>
        <note>catalytic</note>
    </ligand>
</feature>